<proteinExistence type="predicted"/>
<comment type="caution">
    <text evidence="2">The sequence shown here is derived from an EMBL/GenBank/DDBJ whole genome shotgun (WGS) entry which is preliminary data.</text>
</comment>
<keyword evidence="1" id="KW-1133">Transmembrane helix</keyword>
<organism evidence="2 3">
    <name type="scientific">Selenomonas sputigena (strain ATCC 35185 / DSM 20758 / CCUG 44933 / VPI D19B-28)</name>
    <dbReference type="NCBI Taxonomy" id="546271"/>
    <lineage>
        <taxon>Bacteria</taxon>
        <taxon>Bacillati</taxon>
        <taxon>Bacillota</taxon>
        <taxon>Negativicutes</taxon>
        <taxon>Selenomonadales</taxon>
        <taxon>Selenomonadaceae</taxon>
        <taxon>Selenomonas</taxon>
    </lineage>
</organism>
<dbReference type="Proteomes" id="UP000003505">
    <property type="component" value="Unassembled WGS sequence"/>
</dbReference>
<dbReference type="EMBL" id="ACKP02000012">
    <property type="protein sequence ID" value="EEX77949.1"/>
    <property type="molecule type" value="Genomic_DNA"/>
</dbReference>
<reference evidence="2 3" key="1">
    <citation type="submission" date="2009-09" db="EMBL/GenBank/DDBJ databases">
        <authorList>
            <person name="Weinstock G."/>
            <person name="Sodergren E."/>
            <person name="Clifton S."/>
            <person name="Fulton L."/>
            <person name="Fulton B."/>
            <person name="Courtney L."/>
            <person name="Fronick C."/>
            <person name="Harrison M."/>
            <person name="Strong C."/>
            <person name="Farmer C."/>
            <person name="Delahaunty K."/>
            <person name="Markovic C."/>
            <person name="Hall O."/>
            <person name="Minx P."/>
            <person name="Tomlinson C."/>
            <person name="Mitreva M."/>
            <person name="Nelson J."/>
            <person name="Hou S."/>
            <person name="Wollam A."/>
            <person name="Pepin K.H."/>
            <person name="Johnson M."/>
            <person name="Bhonagiri V."/>
            <person name="Nash W.E."/>
            <person name="Warren W."/>
            <person name="Chinwalla A."/>
            <person name="Mardis E.R."/>
            <person name="Wilson R.K."/>
        </authorList>
    </citation>
    <scope>NUCLEOTIDE SEQUENCE [LARGE SCALE GENOMIC DNA]</scope>
    <source>
        <strain evidence="3">ATCC 35185 / DSM 20758 / VPI D19B-28</strain>
    </source>
</reference>
<feature type="transmembrane region" description="Helical" evidence="1">
    <location>
        <begin position="12"/>
        <end position="33"/>
    </location>
</feature>
<name>C9LTA3_SELS3</name>
<dbReference type="AlphaFoldDB" id="C9LTA3"/>
<accession>C9LTA3</accession>
<evidence type="ECO:0000256" key="1">
    <source>
        <dbReference type="SAM" id="Phobius"/>
    </source>
</evidence>
<keyword evidence="1" id="KW-0812">Transmembrane</keyword>
<evidence type="ECO:0000313" key="2">
    <source>
        <dbReference type="EMBL" id="EEX77949.1"/>
    </source>
</evidence>
<sequence length="43" mass="4853">MQKGAALRQLLLHAGPVYALIVYFFLYTCFSAGKVRLYDFLPG</sequence>
<protein>
    <submittedName>
        <fullName evidence="2">Uncharacterized protein</fullName>
    </submittedName>
</protein>
<gene>
    <name evidence="2" type="ORF">SELSPUOL_00685</name>
</gene>
<evidence type="ECO:0000313" key="3">
    <source>
        <dbReference type="Proteomes" id="UP000003505"/>
    </source>
</evidence>
<keyword evidence="1" id="KW-0472">Membrane</keyword>